<gene>
    <name evidence="1" type="ORF">BURPS1710A_1883</name>
</gene>
<evidence type="ECO:0000313" key="1">
    <source>
        <dbReference type="EMBL" id="EET08435.1"/>
    </source>
</evidence>
<proteinExistence type="predicted"/>
<dbReference type="HOGENOM" id="CLU_186644_0_0_4"/>
<protein>
    <submittedName>
        <fullName evidence="1">Gp36-related protein</fullName>
    </submittedName>
</protein>
<dbReference type="Proteomes" id="UP000001812">
    <property type="component" value="Chromosome I"/>
</dbReference>
<organism evidence="1">
    <name type="scientific">Burkholderia pseudomallei 1710a</name>
    <dbReference type="NCBI Taxonomy" id="320371"/>
    <lineage>
        <taxon>Bacteria</taxon>
        <taxon>Pseudomonadati</taxon>
        <taxon>Pseudomonadota</taxon>
        <taxon>Betaproteobacteria</taxon>
        <taxon>Burkholderiales</taxon>
        <taxon>Burkholderiaceae</taxon>
        <taxon>Burkholderia</taxon>
        <taxon>pseudomallei group</taxon>
    </lineage>
</organism>
<dbReference type="AlphaFoldDB" id="A0A0E1W5D1"/>
<sequence>MRRQTHEIRECYDRPGSFHDRIQMQHLFTIRGYHVDCTPRATEDGQFAAQVTFTYIGYNPEASFKNLGTYETEESAVERARSFAVEWLARYG</sequence>
<reference evidence="1" key="1">
    <citation type="submission" date="2009-05" db="EMBL/GenBank/DDBJ databases">
        <authorList>
            <person name="Harkins D.M."/>
            <person name="DeShazer D."/>
            <person name="Woods D.E."/>
            <person name="Brinkac L.M."/>
            <person name="Brown K.A."/>
            <person name="Hung G.C."/>
            <person name="Tuanyok A."/>
            <person name="Zhang B."/>
            <person name="Nierman W.C."/>
        </authorList>
    </citation>
    <scope>NUCLEOTIDE SEQUENCE [LARGE SCALE GENOMIC DNA]</scope>
    <source>
        <strain evidence="1">1710a</strain>
    </source>
</reference>
<dbReference type="EMBL" id="CM000832">
    <property type="protein sequence ID" value="EET08435.1"/>
    <property type="molecule type" value="Genomic_DNA"/>
</dbReference>
<accession>A0A0E1W5D1</accession>
<name>A0A0E1W5D1_BURPE</name>